<protein>
    <submittedName>
        <fullName evidence="2">RVT_3 domain-containing protein</fullName>
    </submittedName>
</protein>
<dbReference type="GO" id="GO:0003676">
    <property type="term" value="F:nucleic acid binding"/>
    <property type="evidence" value="ECO:0007669"/>
    <property type="project" value="InterPro"/>
</dbReference>
<dbReference type="PROSITE" id="PS50879">
    <property type="entry name" value="RNASE_H_1"/>
    <property type="match status" value="1"/>
</dbReference>
<dbReference type="AlphaFoldDB" id="A0A1Q3CTY4"/>
<name>A0A1Q3CTY4_CEPFO</name>
<evidence type="ECO:0000313" key="2">
    <source>
        <dbReference type="EMBL" id="GAV83709.1"/>
    </source>
</evidence>
<dbReference type="InterPro" id="IPR012337">
    <property type="entry name" value="RNaseH-like_sf"/>
</dbReference>
<gene>
    <name evidence="2" type="ORF">CFOL_v3_27155</name>
</gene>
<dbReference type="InterPro" id="IPR002156">
    <property type="entry name" value="RNaseH_domain"/>
</dbReference>
<sequence>MEKDFSEKKGLWKLLVDGSSCASESGVGLVLNSPDGWTLEYAQRFGFKTTNNELEWEALIAELTIAKHLEVRKIEVSSDSRLVVGLVSGEYKAREDIMAKYLAHVQNLKLDFQVFQVVKVPRPENTRVDQLSKLATAGELEKNRTVLVDYLDIPTISEVDVMDIDVQ</sequence>
<dbReference type="EMBL" id="BDDD01002977">
    <property type="protein sequence ID" value="GAV83709.1"/>
    <property type="molecule type" value="Genomic_DNA"/>
</dbReference>
<comment type="caution">
    <text evidence="2">The sequence shown here is derived from an EMBL/GenBank/DDBJ whole genome shotgun (WGS) entry which is preliminary data.</text>
</comment>
<evidence type="ECO:0000313" key="3">
    <source>
        <dbReference type="Proteomes" id="UP000187406"/>
    </source>
</evidence>
<accession>A0A1Q3CTY4</accession>
<organism evidence="2 3">
    <name type="scientific">Cephalotus follicularis</name>
    <name type="common">Albany pitcher plant</name>
    <dbReference type="NCBI Taxonomy" id="3775"/>
    <lineage>
        <taxon>Eukaryota</taxon>
        <taxon>Viridiplantae</taxon>
        <taxon>Streptophyta</taxon>
        <taxon>Embryophyta</taxon>
        <taxon>Tracheophyta</taxon>
        <taxon>Spermatophyta</taxon>
        <taxon>Magnoliopsida</taxon>
        <taxon>eudicotyledons</taxon>
        <taxon>Gunneridae</taxon>
        <taxon>Pentapetalae</taxon>
        <taxon>rosids</taxon>
        <taxon>fabids</taxon>
        <taxon>Oxalidales</taxon>
        <taxon>Cephalotaceae</taxon>
        <taxon>Cephalotus</taxon>
    </lineage>
</organism>
<dbReference type="Proteomes" id="UP000187406">
    <property type="component" value="Unassembled WGS sequence"/>
</dbReference>
<dbReference type="InterPro" id="IPR036397">
    <property type="entry name" value="RNaseH_sf"/>
</dbReference>
<dbReference type="GO" id="GO:0004523">
    <property type="term" value="F:RNA-DNA hybrid ribonuclease activity"/>
    <property type="evidence" value="ECO:0007669"/>
    <property type="project" value="InterPro"/>
</dbReference>
<dbReference type="Pfam" id="PF13456">
    <property type="entry name" value="RVT_3"/>
    <property type="match status" value="1"/>
</dbReference>
<dbReference type="CDD" id="cd09279">
    <property type="entry name" value="RNase_HI_like"/>
    <property type="match status" value="1"/>
</dbReference>
<feature type="domain" description="RNase H type-1" evidence="1">
    <location>
        <begin position="8"/>
        <end position="137"/>
    </location>
</feature>
<proteinExistence type="predicted"/>
<dbReference type="InParanoid" id="A0A1Q3CTY4"/>
<dbReference type="SUPFAM" id="SSF53098">
    <property type="entry name" value="Ribonuclease H-like"/>
    <property type="match status" value="1"/>
</dbReference>
<evidence type="ECO:0000259" key="1">
    <source>
        <dbReference type="PROSITE" id="PS50879"/>
    </source>
</evidence>
<keyword evidence="3" id="KW-1185">Reference proteome</keyword>
<reference evidence="3" key="1">
    <citation type="submission" date="2016-04" db="EMBL/GenBank/DDBJ databases">
        <title>Cephalotus genome sequencing.</title>
        <authorList>
            <person name="Fukushima K."/>
            <person name="Hasebe M."/>
            <person name="Fang X."/>
        </authorList>
    </citation>
    <scope>NUCLEOTIDE SEQUENCE [LARGE SCALE GENOMIC DNA]</scope>
    <source>
        <strain evidence="3">cv. St1</strain>
    </source>
</reference>
<dbReference type="Gene3D" id="3.30.420.10">
    <property type="entry name" value="Ribonuclease H-like superfamily/Ribonuclease H"/>
    <property type="match status" value="1"/>
</dbReference>
<dbReference type="OrthoDB" id="514193at2759"/>
<dbReference type="PANTHER" id="PTHR48475">
    <property type="entry name" value="RIBONUCLEASE H"/>
    <property type="match status" value="1"/>
</dbReference>
<dbReference type="PANTHER" id="PTHR48475:SF2">
    <property type="entry name" value="RIBONUCLEASE H"/>
    <property type="match status" value="1"/>
</dbReference>